<evidence type="ECO:0000256" key="2">
    <source>
        <dbReference type="ARBA" id="ARBA00004712"/>
    </source>
</evidence>
<evidence type="ECO:0000259" key="11">
    <source>
        <dbReference type="PROSITE" id="PS51918"/>
    </source>
</evidence>
<dbReference type="InterPro" id="IPR007197">
    <property type="entry name" value="rSAM"/>
</dbReference>
<organism evidence="12">
    <name type="scientific">hydrocarbon metagenome</name>
    <dbReference type="NCBI Taxonomy" id="938273"/>
    <lineage>
        <taxon>unclassified sequences</taxon>
        <taxon>metagenomes</taxon>
        <taxon>ecological metagenomes</taxon>
    </lineage>
</organism>
<dbReference type="PANTHER" id="PTHR43076:SF15">
    <property type="entry name" value="7,8-DIDEMETHYL-8-HYDROXY-5-DEAZARIBOFLAVIN SYNTHASE"/>
    <property type="match status" value="1"/>
</dbReference>
<dbReference type="SUPFAM" id="SSF102114">
    <property type="entry name" value="Radical SAM enzymes"/>
    <property type="match status" value="1"/>
</dbReference>
<dbReference type="InterPro" id="IPR013785">
    <property type="entry name" value="Aldolase_TIM"/>
</dbReference>
<dbReference type="InterPro" id="IPR006638">
    <property type="entry name" value="Elp3/MiaA/NifB-like_rSAM"/>
</dbReference>
<evidence type="ECO:0000256" key="9">
    <source>
        <dbReference type="ARBA" id="ARBA00023239"/>
    </source>
</evidence>
<feature type="domain" description="Radical SAM core" evidence="11">
    <location>
        <begin position="4"/>
        <end position="242"/>
    </location>
</feature>
<proteinExistence type="inferred from homology"/>
<keyword evidence="9" id="KW-0456">Lyase</keyword>
<keyword evidence="7" id="KW-0408">Iron</keyword>
<keyword evidence="6" id="KW-0479">Metal-binding</keyword>
<sequence>MKRITYSKNIFLPVTNLCRNRCQYCSFRRNLDEAHLIRRSAAQQLLEEGRDHGCSEALFTLGERPEEVEGFHLMLAGEGREDLLGYLVELCELAIEHDLLPHTNAGLLSEEDLATLQPYNASMGLMLESCATLDAHEQSPGKNPQLRLEHIARAGRLHIPFTTGILVGIGESWQDRIQSIQAISRLHDEHGHIQEVIVQPFDPKPGTAMSTHPRPEREDLVRTVRLARELLPREVAVQVPPNLADPLPLIEAGADDLGGISPITRDEINPNSSWPREEELKRSLFAYELKERLPVYPRFIRRGWHGSKTRRLTAALASEDGLRRKSISSREWW</sequence>
<dbReference type="Pfam" id="PF04055">
    <property type="entry name" value="Radical_SAM"/>
    <property type="match status" value="1"/>
</dbReference>
<dbReference type="AlphaFoldDB" id="A0A0W8F7J3"/>
<comment type="catalytic activity">
    <reaction evidence="10">
        <text>5-amino-5-(4-hydroxybenzyl)-6-(D-ribitylimino)-5,6-dihydrouracil + S-adenosyl-L-methionine = 7,8-didemethyl-8-hydroxy-5-deazariboflavin + 5'-deoxyadenosine + L-methionine + NH4(+) + H(+)</text>
        <dbReference type="Rhea" id="RHEA:55204"/>
        <dbReference type="ChEBI" id="CHEBI:15378"/>
        <dbReference type="ChEBI" id="CHEBI:17319"/>
        <dbReference type="ChEBI" id="CHEBI:28938"/>
        <dbReference type="ChEBI" id="CHEBI:57844"/>
        <dbReference type="ChEBI" id="CHEBI:59789"/>
        <dbReference type="ChEBI" id="CHEBI:59904"/>
        <dbReference type="ChEBI" id="CHEBI:85936"/>
        <dbReference type="EC" id="4.3.1.32"/>
    </reaction>
</comment>
<evidence type="ECO:0000256" key="6">
    <source>
        <dbReference type="ARBA" id="ARBA00022723"/>
    </source>
</evidence>
<dbReference type="SFLD" id="SFLDF00294">
    <property type="entry name" value="7_8-didemethyl-8-hydroxy-5-dea"/>
    <property type="match status" value="1"/>
</dbReference>
<evidence type="ECO:0000256" key="10">
    <source>
        <dbReference type="ARBA" id="ARBA00048974"/>
    </source>
</evidence>
<dbReference type="SFLD" id="SFLDG01064">
    <property type="entry name" value="F420__menaquinone_cofactor_bio"/>
    <property type="match status" value="1"/>
</dbReference>
<dbReference type="SMART" id="SM00729">
    <property type="entry name" value="Elp3"/>
    <property type="match status" value="1"/>
</dbReference>
<dbReference type="HAMAP" id="MF_01611">
    <property type="entry name" value="FO_synth_sub1"/>
    <property type="match status" value="1"/>
</dbReference>
<comment type="caution">
    <text evidence="12">The sequence shown here is derived from an EMBL/GenBank/DDBJ whole genome shotgun (WGS) entry which is preliminary data.</text>
</comment>
<dbReference type="GO" id="GO:0044689">
    <property type="term" value="F:7,8-didemethyl-8-hydroxy-5-deazariboflavin synthase activity"/>
    <property type="evidence" value="ECO:0007669"/>
    <property type="project" value="UniProtKB-EC"/>
</dbReference>
<comment type="cofactor">
    <cofactor evidence="1">
        <name>[4Fe-4S] cluster</name>
        <dbReference type="ChEBI" id="CHEBI:49883"/>
    </cofactor>
</comment>
<dbReference type="GO" id="GO:0016765">
    <property type="term" value="F:transferase activity, transferring alkyl or aryl (other than methyl) groups"/>
    <property type="evidence" value="ECO:0007669"/>
    <property type="project" value="InterPro"/>
</dbReference>
<comment type="pathway">
    <text evidence="2">Cofactor biosynthesis; coenzyme F0 biosynthesis.</text>
</comment>
<dbReference type="InterPro" id="IPR058240">
    <property type="entry name" value="rSAM_sf"/>
</dbReference>
<keyword evidence="4" id="KW-0004">4Fe-4S</keyword>
<evidence type="ECO:0000256" key="4">
    <source>
        <dbReference type="ARBA" id="ARBA00022485"/>
    </source>
</evidence>
<dbReference type="SFLD" id="SFLDG01388">
    <property type="entry name" value="7_8-didemethyl-8-hydroxy-5-dea"/>
    <property type="match status" value="1"/>
</dbReference>
<dbReference type="UniPathway" id="UPA00072"/>
<dbReference type="GO" id="GO:0046872">
    <property type="term" value="F:metal ion binding"/>
    <property type="evidence" value="ECO:0007669"/>
    <property type="project" value="UniProtKB-KW"/>
</dbReference>
<evidence type="ECO:0000256" key="7">
    <source>
        <dbReference type="ARBA" id="ARBA00023004"/>
    </source>
</evidence>
<reference evidence="12" key="1">
    <citation type="journal article" date="2015" name="Proc. Natl. Acad. Sci. U.S.A.">
        <title>Networks of energetic and metabolic interactions define dynamics in microbial communities.</title>
        <authorList>
            <person name="Embree M."/>
            <person name="Liu J.K."/>
            <person name="Al-Bassam M.M."/>
            <person name="Zengler K."/>
        </authorList>
    </citation>
    <scope>NUCLEOTIDE SEQUENCE</scope>
</reference>
<keyword evidence="8" id="KW-0411">Iron-sulfur</keyword>
<dbReference type="NCBIfam" id="NF004884">
    <property type="entry name" value="PRK06245.1"/>
    <property type="match status" value="1"/>
</dbReference>
<evidence type="ECO:0000256" key="5">
    <source>
        <dbReference type="ARBA" id="ARBA00022691"/>
    </source>
</evidence>
<dbReference type="GO" id="GO:0051539">
    <property type="term" value="F:4 iron, 4 sulfur cluster binding"/>
    <property type="evidence" value="ECO:0007669"/>
    <property type="project" value="UniProtKB-KW"/>
</dbReference>
<dbReference type="CDD" id="cd01335">
    <property type="entry name" value="Radical_SAM"/>
    <property type="match status" value="1"/>
</dbReference>
<evidence type="ECO:0000256" key="3">
    <source>
        <dbReference type="ARBA" id="ARBA00012126"/>
    </source>
</evidence>
<dbReference type="EC" id="4.3.1.32" evidence="3"/>
<evidence type="ECO:0000256" key="8">
    <source>
        <dbReference type="ARBA" id="ARBA00023014"/>
    </source>
</evidence>
<protein>
    <recommendedName>
        <fullName evidence="3">7,8-didemethyl-8-hydroxy-5-deazariboflavin synthase</fullName>
        <ecNumber evidence="3">4.3.1.32</ecNumber>
    </recommendedName>
</protein>
<dbReference type="EMBL" id="LNQE01001478">
    <property type="protein sequence ID" value="KUG16858.1"/>
    <property type="molecule type" value="Genomic_DNA"/>
</dbReference>
<dbReference type="Gene3D" id="3.20.20.70">
    <property type="entry name" value="Aldolase class I"/>
    <property type="match status" value="1"/>
</dbReference>
<dbReference type="InterPro" id="IPR019939">
    <property type="entry name" value="CofG_family"/>
</dbReference>
<dbReference type="PROSITE" id="PS51918">
    <property type="entry name" value="RADICAL_SAM"/>
    <property type="match status" value="1"/>
</dbReference>
<dbReference type="SFLD" id="SFLDS00029">
    <property type="entry name" value="Radical_SAM"/>
    <property type="match status" value="1"/>
</dbReference>
<accession>A0A0W8F7J3</accession>
<evidence type="ECO:0000256" key="1">
    <source>
        <dbReference type="ARBA" id="ARBA00001966"/>
    </source>
</evidence>
<dbReference type="PANTHER" id="PTHR43076">
    <property type="entry name" value="FO SYNTHASE (COFH)"/>
    <property type="match status" value="1"/>
</dbReference>
<dbReference type="InterPro" id="IPR034405">
    <property type="entry name" value="F420"/>
</dbReference>
<name>A0A0W8F7J3_9ZZZZ</name>
<evidence type="ECO:0000313" key="12">
    <source>
        <dbReference type="EMBL" id="KUG16858.1"/>
    </source>
</evidence>
<keyword evidence="5" id="KW-0949">S-adenosyl-L-methionine</keyword>
<gene>
    <name evidence="12" type="ORF">ASZ90_013491</name>
</gene>
<dbReference type="NCBIfam" id="TIGR03550">
    <property type="entry name" value="F420_cofG"/>
    <property type="match status" value="1"/>
</dbReference>